<dbReference type="Pfam" id="PF00994">
    <property type="entry name" value="MoCF_biosynth"/>
    <property type="match status" value="1"/>
</dbReference>
<dbReference type="HAMAP" id="MF_00226_B">
    <property type="entry name" value="CinA_B"/>
    <property type="match status" value="1"/>
</dbReference>
<gene>
    <name evidence="3" type="ORF">ACFQGD_07135</name>
</gene>
<evidence type="ECO:0000256" key="1">
    <source>
        <dbReference type="HAMAP-Rule" id="MF_00226"/>
    </source>
</evidence>
<comment type="caution">
    <text evidence="3">The sequence shown here is derived from an EMBL/GenBank/DDBJ whole genome shotgun (WGS) entry which is preliminary data.</text>
</comment>
<dbReference type="Gene3D" id="3.90.950.20">
    <property type="entry name" value="CinA-like"/>
    <property type="match status" value="1"/>
</dbReference>
<evidence type="ECO:0000313" key="3">
    <source>
        <dbReference type="EMBL" id="MFC6866919.1"/>
    </source>
</evidence>
<dbReference type="NCBIfam" id="TIGR00200">
    <property type="entry name" value="cinA_nterm"/>
    <property type="match status" value="1"/>
</dbReference>
<keyword evidence="4" id="KW-1185">Reference proteome</keyword>
<dbReference type="EMBL" id="JBHSXX010000001">
    <property type="protein sequence ID" value="MFC6866919.1"/>
    <property type="molecule type" value="Genomic_DNA"/>
</dbReference>
<name>A0ABW2BWF5_9PSEU</name>
<dbReference type="SUPFAM" id="SSF142433">
    <property type="entry name" value="CinA-like"/>
    <property type="match status" value="1"/>
</dbReference>
<proteinExistence type="inferred from homology"/>
<dbReference type="PIRSF" id="PIRSF006728">
    <property type="entry name" value="CinA"/>
    <property type="match status" value="1"/>
</dbReference>
<dbReference type="InterPro" id="IPR036425">
    <property type="entry name" value="MoaB/Mog-like_dom_sf"/>
</dbReference>
<dbReference type="NCBIfam" id="TIGR00199">
    <property type="entry name" value="PncC_domain"/>
    <property type="match status" value="1"/>
</dbReference>
<comment type="similarity">
    <text evidence="1">Belongs to the CinA family.</text>
</comment>
<dbReference type="CDD" id="cd00885">
    <property type="entry name" value="cinA"/>
    <property type="match status" value="1"/>
</dbReference>
<dbReference type="InterPro" id="IPR001453">
    <property type="entry name" value="MoaB/Mog_dom"/>
</dbReference>
<feature type="domain" description="MoaB/Mog" evidence="2">
    <location>
        <begin position="6"/>
        <end position="179"/>
    </location>
</feature>
<dbReference type="Gene3D" id="3.40.980.10">
    <property type="entry name" value="MoaB/Mog-like domain"/>
    <property type="match status" value="1"/>
</dbReference>
<dbReference type="InterPro" id="IPR008135">
    <property type="entry name" value="Competence-induced_CinA"/>
</dbReference>
<accession>A0ABW2BWF5</accession>
<dbReference type="InterPro" id="IPR008136">
    <property type="entry name" value="CinA_C"/>
</dbReference>
<dbReference type="InterPro" id="IPR036653">
    <property type="entry name" value="CinA-like_C"/>
</dbReference>
<sequence length="425" mass="44308">MNVRGAVLVTGTEVLSGATSDRNGPWISRRLGTLGVEVEGIHQVGDRPEDLLATLEFLRGRGIDLIVTSGGLGPTADDLTAEVVGRFAGRPLRLDEEMERKIEAVLAEFARRFNLDSESLRAGNRKQAMVPEGAVPIDPVGTAPGLVVPAGDQVVIVLPGPPRELQGMWESAIAAAPAREMLARAEPYQELALRMFGVPESELAASLREIGAGTDLSALEITTCLRGGELEVDVRYRDGAEEAAAALRAGLVERHGSFVFSETGQSATEAVVGLLDGRTIAVAESCTSGLLAARLTERPGSSAYFVGGVVAYSNDAKVELLGVPAELIARTGAVSTEVAEAMADGAIECFGADIGVGITGIAGPDGGTQDKPVGYVCISAAARGGERHTRDPVLPGGRADVRERSATAALHLVRNLLLLGEQPPR</sequence>
<evidence type="ECO:0000313" key="4">
    <source>
        <dbReference type="Proteomes" id="UP001596337"/>
    </source>
</evidence>
<dbReference type="RefSeq" id="WP_345390149.1">
    <property type="nucleotide sequence ID" value="NZ_BAABLA010000004.1"/>
</dbReference>
<dbReference type="Pfam" id="PF02464">
    <property type="entry name" value="CinA"/>
    <property type="match status" value="1"/>
</dbReference>
<reference evidence="4" key="1">
    <citation type="journal article" date="2019" name="Int. J. Syst. Evol. Microbiol.">
        <title>The Global Catalogue of Microorganisms (GCM) 10K type strain sequencing project: providing services to taxonomists for standard genome sequencing and annotation.</title>
        <authorList>
            <consortium name="The Broad Institute Genomics Platform"/>
            <consortium name="The Broad Institute Genome Sequencing Center for Infectious Disease"/>
            <person name="Wu L."/>
            <person name="Ma J."/>
        </authorList>
    </citation>
    <scope>NUCLEOTIDE SEQUENCE [LARGE SCALE GENOMIC DNA]</scope>
    <source>
        <strain evidence="4">KCTC 32255</strain>
    </source>
</reference>
<protein>
    <recommendedName>
        <fullName evidence="1">CinA-like protein</fullName>
    </recommendedName>
</protein>
<dbReference type="NCBIfam" id="NF001813">
    <property type="entry name" value="PRK00549.1"/>
    <property type="match status" value="1"/>
</dbReference>
<dbReference type="PANTHER" id="PTHR13939:SF0">
    <property type="entry name" value="NMN AMIDOHYDROLASE-LIKE PROTEIN YFAY"/>
    <property type="match status" value="1"/>
</dbReference>
<dbReference type="SMART" id="SM00852">
    <property type="entry name" value="MoCF_biosynth"/>
    <property type="match status" value="1"/>
</dbReference>
<dbReference type="InterPro" id="IPR050101">
    <property type="entry name" value="CinA"/>
</dbReference>
<dbReference type="PANTHER" id="PTHR13939">
    <property type="entry name" value="NICOTINAMIDE-NUCLEOTIDE AMIDOHYDROLASE PNCC"/>
    <property type="match status" value="1"/>
</dbReference>
<evidence type="ECO:0000259" key="2">
    <source>
        <dbReference type="SMART" id="SM00852"/>
    </source>
</evidence>
<dbReference type="Proteomes" id="UP001596337">
    <property type="component" value="Unassembled WGS sequence"/>
</dbReference>
<dbReference type="SUPFAM" id="SSF53218">
    <property type="entry name" value="Molybdenum cofactor biosynthesis proteins"/>
    <property type="match status" value="1"/>
</dbReference>
<organism evidence="3 4">
    <name type="scientific">Haloechinothrix salitolerans</name>
    <dbReference type="NCBI Taxonomy" id="926830"/>
    <lineage>
        <taxon>Bacteria</taxon>
        <taxon>Bacillati</taxon>
        <taxon>Actinomycetota</taxon>
        <taxon>Actinomycetes</taxon>
        <taxon>Pseudonocardiales</taxon>
        <taxon>Pseudonocardiaceae</taxon>
        <taxon>Haloechinothrix</taxon>
    </lineage>
</organism>